<dbReference type="InterPro" id="IPR001633">
    <property type="entry name" value="EAL_dom"/>
</dbReference>
<dbReference type="Gene3D" id="3.20.20.450">
    <property type="entry name" value="EAL domain"/>
    <property type="match status" value="1"/>
</dbReference>
<evidence type="ECO:0000313" key="2">
    <source>
        <dbReference type="EMBL" id="BBF85343.1"/>
    </source>
</evidence>
<dbReference type="InterPro" id="IPR035919">
    <property type="entry name" value="EAL_sf"/>
</dbReference>
<reference evidence="3" key="1">
    <citation type="journal article" date="2017" name="Biotechnol. Biofuels">
        <title>Evaluation of environmental bacterial communities as a factor affecting the growth of duckweed Lemna minor.</title>
        <authorList>
            <person name="Ishizawa H."/>
            <person name="Kuroda M."/>
            <person name="Morikawa M."/>
            <person name="Ike M."/>
        </authorList>
    </citation>
    <scope>NUCLEOTIDE SEQUENCE [LARGE SCALE GENOMIC DNA]</scope>
    <source>
        <strain evidence="3">H3</strain>
    </source>
</reference>
<feature type="domain" description="EAL" evidence="1">
    <location>
        <begin position="23"/>
        <end position="277"/>
    </location>
</feature>
<dbReference type="RefSeq" id="WP_197715540.1">
    <property type="nucleotide sequence ID" value="NZ_AP018823.1"/>
</dbReference>
<reference evidence="3" key="3">
    <citation type="journal article" date="2017" name="Plant Physiol. Biochem.">
        <title>Differential oxidative and antioxidative response of duckweed Lemna minor toward plant growth promoting/inhibiting bacteria.</title>
        <authorList>
            <person name="Ishizawa H."/>
            <person name="Kuroda M."/>
            <person name="Morikawa M."/>
            <person name="Ike M."/>
        </authorList>
    </citation>
    <scope>NUCLEOTIDE SEQUENCE [LARGE SCALE GENOMIC DNA]</scope>
    <source>
        <strain evidence="3">H3</strain>
    </source>
</reference>
<proteinExistence type="predicted"/>
<accession>A0A3G9GEU7</accession>
<dbReference type="Pfam" id="PF00563">
    <property type="entry name" value="EAL"/>
    <property type="match status" value="1"/>
</dbReference>
<sequence>MQLNRLLGYFNQWPAGVAQHRPTLNFSDHGTFAMYGGLRLYSAFQPIMHAQTRQPFAHEALLRVIDRDGQPMAIDRFFARASCAEELVYLDRLSRVVHALNFSSQAEAGELLFLNVHGRHLLSIASGKHGTTFETLLSYCGLRPEQVVLEIVESEIDDLVLLDAAINSYKRKGFRIAIDDFGAGHSNFDRLWQLTPDLVKLDRSLLTQSMVNPRARTVLPGLIGMIGALGAQVVCEGVETEAQHQLVVESGAALLQGFYYARPAVVLFSPRKDTHAA</sequence>
<dbReference type="PROSITE" id="PS50883">
    <property type="entry name" value="EAL"/>
    <property type="match status" value="1"/>
</dbReference>
<dbReference type="AlphaFoldDB" id="A0A3G9GEU7"/>
<dbReference type="Proteomes" id="UP000198290">
    <property type="component" value="Chromosome"/>
</dbReference>
<dbReference type="STRING" id="332411.VI06_00765"/>
<dbReference type="PANTHER" id="PTHR33121">
    <property type="entry name" value="CYCLIC DI-GMP PHOSPHODIESTERASE PDEF"/>
    <property type="match status" value="1"/>
</dbReference>
<dbReference type="EMBL" id="AP018823">
    <property type="protein sequence ID" value="BBF85343.1"/>
    <property type="molecule type" value="Genomic_DNA"/>
</dbReference>
<keyword evidence="3" id="KW-1185">Reference proteome</keyword>
<dbReference type="SUPFAM" id="SSF141868">
    <property type="entry name" value="EAL domain-like"/>
    <property type="match status" value="1"/>
</dbReference>
<reference evidence="2 3" key="2">
    <citation type="journal article" date="2017" name="Genome Announc.">
        <title>Draft genome sequence of Aquitalea magnusonii strain H3, a plant growth-promoting bacterium of duckweed Lemna minor.</title>
        <authorList>
            <person name="Ishizawa H."/>
            <person name="Kuroda M."/>
            <person name="Ike M."/>
        </authorList>
    </citation>
    <scope>NUCLEOTIDE SEQUENCE [LARGE SCALE GENOMIC DNA]</scope>
    <source>
        <strain evidence="2 3">H3</strain>
    </source>
</reference>
<dbReference type="PANTHER" id="PTHR33121:SF70">
    <property type="entry name" value="SIGNALING PROTEIN YKOW"/>
    <property type="match status" value="1"/>
</dbReference>
<name>A0A3G9GEU7_9NEIS</name>
<dbReference type="KEGG" id="amah:DLM_1726"/>
<dbReference type="CDD" id="cd01948">
    <property type="entry name" value="EAL"/>
    <property type="match status" value="1"/>
</dbReference>
<protein>
    <submittedName>
        <fullName evidence="2">Diguanylate cyclase</fullName>
    </submittedName>
</protein>
<dbReference type="InterPro" id="IPR050706">
    <property type="entry name" value="Cyclic-di-GMP_PDE-like"/>
</dbReference>
<dbReference type="GO" id="GO:0071111">
    <property type="term" value="F:cyclic-guanylate-specific phosphodiesterase activity"/>
    <property type="evidence" value="ECO:0007669"/>
    <property type="project" value="InterPro"/>
</dbReference>
<dbReference type="SMART" id="SM00052">
    <property type="entry name" value="EAL"/>
    <property type="match status" value="1"/>
</dbReference>
<evidence type="ECO:0000313" key="3">
    <source>
        <dbReference type="Proteomes" id="UP000198290"/>
    </source>
</evidence>
<gene>
    <name evidence="2" type="ORF">DLM_1726</name>
</gene>
<organism evidence="2 3">
    <name type="scientific">Aquitalea magnusonii</name>
    <dbReference type="NCBI Taxonomy" id="332411"/>
    <lineage>
        <taxon>Bacteria</taxon>
        <taxon>Pseudomonadati</taxon>
        <taxon>Pseudomonadota</taxon>
        <taxon>Betaproteobacteria</taxon>
        <taxon>Neisseriales</taxon>
        <taxon>Chromobacteriaceae</taxon>
        <taxon>Aquitalea</taxon>
    </lineage>
</organism>
<evidence type="ECO:0000259" key="1">
    <source>
        <dbReference type="PROSITE" id="PS50883"/>
    </source>
</evidence>